<dbReference type="GO" id="GO:0042597">
    <property type="term" value="C:periplasmic space"/>
    <property type="evidence" value="ECO:0007669"/>
    <property type="project" value="InterPro"/>
</dbReference>
<dbReference type="Gene3D" id="3.40.50.10070">
    <property type="entry name" value="TolB, N-terminal domain"/>
    <property type="match status" value="1"/>
</dbReference>
<comment type="caution">
    <text evidence="2">The sequence shown here is derived from an EMBL/GenBank/DDBJ whole genome shotgun (WGS) entry which is preliminary data.</text>
</comment>
<proteinExistence type="predicted"/>
<dbReference type="AlphaFoldDB" id="X0UQ35"/>
<sequence length="179" mass="18298">MQVSFFATRMPSLRTLSFVTVAVLAFATRADAQAPAAGASAAPAASALPAASNNGAVTSVVVSGGARALFKIAIAPPPGDASVASTVVETASRDLTLSSMFQVLDAKSFTANLEREGLAIDPASWRNIGAEGVVKGNTAMRGSSVHLELRLYVVSRGSDAVLKKEYDVAPGGIRGVVHQ</sequence>
<reference evidence="2" key="1">
    <citation type="journal article" date="2014" name="Front. Microbiol.">
        <title>High frequency of phylogenetically diverse reductive dehalogenase-homologous genes in deep subseafloor sedimentary metagenomes.</title>
        <authorList>
            <person name="Kawai M."/>
            <person name="Futagami T."/>
            <person name="Toyoda A."/>
            <person name="Takaki Y."/>
            <person name="Nishi S."/>
            <person name="Hori S."/>
            <person name="Arai W."/>
            <person name="Tsubouchi T."/>
            <person name="Morono Y."/>
            <person name="Uchiyama I."/>
            <person name="Ito T."/>
            <person name="Fujiyama A."/>
            <person name="Inagaki F."/>
            <person name="Takami H."/>
        </authorList>
    </citation>
    <scope>NUCLEOTIDE SEQUENCE</scope>
    <source>
        <strain evidence="2">Expedition CK06-06</strain>
    </source>
</reference>
<feature type="non-terminal residue" evidence="2">
    <location>
        <position position="179"/>
    </location>
</feature>
<name>X0UQ35_9ZZZZ</name>
<dbReference type="EMBL" id="BARS01011497">
    <property type="protein sequence ID" value="GAF90590.1"/>
    <property type="molecule type" value="Genomic_DNA"/>
</dbReference>
<feature type="domain" description="TolB N-terminal" evidence="1">
    <location>
        <begin position="59"/>
        <end position="158"/>
    </location>
</feature>
<dbReference type="InterPro" id="IPR007195">
    <property type="entry name" value="TolB_N"/>
</dbReference>
<gene>
    <name evidence="2" type="ORF">S01H1_20893</name>
</gene>
<evidence type="ECO:0000259" key="1">
    <source>
        <dbReference type="Pfam" id="PF04052"/>
    </source>
</evidence>
<accession>X0UQ35</accession>
<organism evidence="2">
    <name type="scientific">marine sediment metagenome</name>
    <dbReference type="NCBI Taxonomy" id="412755"/>
    <lineage>
        <taxon>unclassified sequences</taxon>
        <taxon>metagenomes</taxon>
        <taxon>ecological metagenomes</taxon>
    </lineage>
</organism>
<dbReference type="GO" id="GO:0015031">
    <property type="term" value="P:protein transport"/>
    <property type="evidence" value="ECO:0007669"/>
    <property type="project" value="InterPro"/>
</dbReference>
<protein>
    <recommendedName>
        <fullName evidence="1">TolB N-terminal domain-containing protein</fullName>
    </recommendedName>
</protein>
<dbReference type="Pfam" id="PF04052">
    <property type="entry name" value="TolB_N"/>
    <property type="match status" value="1"/>
</dbReference>
<evidence type="ECO:0000313" key="2">
    <source>
        <dbReference type="EMBL" id="GAF90590.1"/>
    </source>
</evidence>
<dbReference type="SUPFAM" id="SSF52964">
    <property type="entry name" value="TolB, N-terminal domain"/>
    <property type="match status" value="1"/>
</dbReference>